<feature type="transmembrane region" description="Helical" evidence="8">
    <location>
        <begin position="323"/>
        <end position="356"/>
    </location>
</feature>
<dbReference type="RefSeq" id="WP_229791082.1">
    <property type="nucleotide sequence ID" value="NZ_BMXK01000008.1"/>
</dbReference>
<gene>
    <name evidence="9" type="ORF">GCM10008096_21090</name>
</gene>
<feature type="transmembrane region" description="Helical" evidence="8">
    <location>
        <begin position="28"/>
        <end position="48"/>
    </location>
</feature>
<feature type="transmembrane region" description="Helical" evidence="8">
    <location>
        <begin position="54"/>
        <end position="72"/>
    </location>
</feature>
<comment type="caution">
    <text evidence="9">The sequence shown here is derived from an EMBL/GenBank/DDBJ whole genome shotgun (WGS) entry which is preliminary data.</text>
</comment>
<organism evidence="9 10">
    <name type="scientific">Zhihengliuella salsuginis</name>
    <dbReference type="NCBI Taxonomy" id="578222"/>
    <lineage>
        <taxon>Bacteria</taxon>
        <taxon>Bacillati</taxon>
        <taxon>Actinomycetota</taxon>
        <taxon>Actinomycetes</taxon>
        <taxon>Micrococcales</taxon>
        <taxon>Micrococcaceae</taxon>
        <taxon>Zhihengliuella</taxon>
    </lineage>
</organism>
<evidence type="ECO:0000256" key="6">
    <source>
        <dbReference type="ARBA" id="ARBA00022989"/>
    </source>
</evidence>
<evidence type="ECO:0000256" key="4">
    <source>
        <dbReference type="ARBA" id="ARBA00022475"/>
    </source>
</evidence>
<dbReference type="EMBL" id="BMXK01000008">
    <property type="protein sequence ID" value="GHD08893.1"/>
    <property type="molecule type" value="Genomic_DNA"/>
</dbReference>
<name>A0ABQ3GIH9_9MICC</name>
<evidence type="ECO:0000256" key="1">
    <source>
        <dbReference type="ARBA" id="ARBA00004651"/>
    </source>
</evidence>
<accession>A0ABQ3GIH9</accession>
<keyword evidence="3" id="KW-0813">Transport</keyword>
<keyword evidence="10" id="KW-1185">Reference proteome</keyword>
<keyword evidence="5 8" id="KW-0812">Transmembrane</keyword>
<feature type="transmembrane region" description="Helical" evidence="8">
    <location>
        <begin position="174"/>
        <end position="195"/>
    </location>
</feature>
<evidence type="ECO:0000256" key="7">
    <source>
        <dbReference type="ARBA" id="ARBA00023136"/>
    </source>
</evidence>
<evidence type="ECO:0000256" key="5">
    <source>
        <dbReference type="ARBA" id="ARBA00022692"/>
    </source>
</evidence>
<dbReference type="PANTHER" id="PTHR21716">
    <property type="entry name" value="TRANSMEMBRANE PROTEIN"/>
    <property type="match status" value="1"/>
</dbReference>
<evidence type="ECO:0000313" key="10">
    <source>
        <dbReference type="Proteomes" id="UP000642819"/>
    </source>
</evidence>
<comment type="similarity">
    <text evidence="2">Belongs to the autoinducer-2 exporter (AI-2E) (TC 2.A.86) family.</text>
</comment>
<evidence type="ECO:0000256" key="3">
    <source>
        <dbReference type="ARBA" id="ARBA00022448"/>
    </source>
</evidence>
<feature type="transmembrane region" description="Helical" evidence="8">
    <location>
        <begin position="256"/>
        <end position="285"/>
    </location>
</feature>
<dbReference type="InterPro" id="IPR002549">
    <property type="entry name" value="AI-2E-like"/>
</dbReference>
<evidence type="ECO:0000256" key="8">
    <source>
        <dbReference type="SAM" id="Phobius"/>
    </source>
</evidence>
<evidence type="ECO:0000313" key="9">
    <source>
        <dbReference type="EMBL" id="GHD08893.1"/>
    </source>
</evidence>
<keyword evidence="7 8" id="KW-0472">Membrane</keyword>
<comment type="subcellular location">
    <subcellularLocation>
        <location evidence="1">Cell membrane</location>
        <topology evidence="1">Multi-pass membrane protein</topology>
    </subcellularLocation>
</comment>
<feature type="transmembrane region" description="Helical" evidence="8">
    <location>
        <begin position="292"/>
        <end position="311"/>
    </location>
</feature>
<feature type="transmembrane region" description="Helical" evidence="8">
    <location>
        <begin position="225"/>
        <end position="250"/>
    </location>
</feature>
<sequence>MSATEPTPTESVEPPAERTSWALIRHPFATGFFLTVGGLTALALGLAITNLSTVLVYIAFALFIALGLDPLVRRISRSRLSRAWSIVVVCGGFVTALAGVLLLIIPTVVGQVSQFVRSLPALISDFQASDLYLWLEDTFGDRVGSMLADAQTFLTDPSNIAAIGGGVLQVGTTVATTLSGVVIVMVLGLYFLASLPTMKKSLIRLAPARNRVAVRRITEEITASVGSYLAGMVVLAFINAVFVFLLHLVLGLPFPQLMAVTAFCITLIPLIGSVVFWVLGTFLALFTSPADALAFGIAYLVYMQLEAYLLTPRVMNRTIAVPGSLVVIGALVGGTLLGLLGALVAIPVTASILLIIKQVLIPRQDRKA</sequence>
<evidence type="ECO:0000256" key="2">
    <source>
        <dbReference type="ARBA" id="ARBA00009773"/>
    </source>
</evidence>
<keyword evidence="4" id="KW-1003">Cell membrane</keyword>
<dbReference type="PANTHER" id="PTHR21716:SF53">
    <property type="entry name" value="PERMEASE PERM-RELATED"/>
    <property type="match status" value="1"/>
</dbReference>
<proteinExistence type="inferred from homology"/>
<feature type="transmembrane region" description="Helical" evidence="8">
    <location>
        <begin position="84"/>
        <end position="109"/>
    </location>
</feature>
<keyword evidence="6 8" id="KW-1133">Transmembrane helix</keyword>
<protein>
    <submittedName>
        <fullName evidence="9">AI-2E family transporter</fullName>
    </submittedName>
</protein>
<dbReference type="Pfam" id="PF01594">
    <property type="entry name" value="AI-2E_transport"/>
    <property type="match status" value="1"/>
</dbReference>
<dbReference type="Proteomes" id="UP000642819">
    <property type="component" value="Unassembled WGS sequence"/>
</dbReference>
<reference evidence="10" key="1">
    <citation type="journal article" date="2019" name="Int. J. Syst. Evol. Microbiol.">
        <title>The Global Catalogue of Microorganisms (GCM) 10K type strain sequencing project: providing services to taxonomists for standard genome sequencing and annotation.</title>
        <authorList>
            <consortium name="The Broad Institute Genomics Platform"/>
            <consortium name="The Broad Institute Genome Sequencing Center for Infectious Disease"/>
            <person name="Wu L."/>
            <person name="Ma J."/>
        </authorList>
    </citation>
    <scope>NUCLEOTIDE SEQUENCE [LARGE SCALE GENOMIC DNA]</scope>
    <source>
        <strain evidence="10">KCTC 19466</strain>
    </source>
</reference>